<organism evidence="1 3">
    <name type="scientific">Medicago truncatula</name>
    <name type="common">Barrel medic</name>
    <name type="synonym">Medicago tribuloides</name>
    <dbReference type="NCBI Taxonomy" id="3880"/>
    <lineage>
        <taxon>Eukaryota</taxon>
        <taxon>Viridiplantae</taxon>
        <taxon>Streptophyta</taxon>
        <taxon>Embryophyta</taxon>
        <taxon>Tracheophyta</taxon>
        <taxon>Spermatophyta</taxon>
        <taxon>Magnoliopsida</taxon>
        <taxon>eudicotyledons</taxon>
        <taxon>Gunneridae</taxon>
        <taxon>Pentapetalae</taxon>
        <taxon>rosids</taxon>
        <taxon>fabids</taxon>
        <taxon>Fabales</taxon>
        <taxon>Fabaceae</taxon>
        <taxon>Papilionoideae</taxon>
        <taxon>50 kb inversion clade</taxon>
        <taxon>NPAAA clade</taxon>
        <taxon>Hologalegina</taxon>
        <taxon>IRL clade</taxon>
        <taxon>Trifolieae</taxon>
        <taxon>Medicago</taxon>
    </lineage>
</organism>
<evidence type="ECO:0000313" key="2">
    <source>
        <dbReference type="EnsemblPlants" id="AES87344"/>
    </source>
</evidence>
<sequence length="53" mass="5796">MVNKTNPNLLLSIVRRGGGVVFRCGGRRENSPDWPKVKATQALALGPHILDLE</sequence>
<name>G7JEP2_MEDTR</name>
<evidence type="ECO:0000313" key="3">
    <source>
        <dbReference type="Proteomes" id="UP000002051"/>
    </source>
</evidence>
<keyword evidence="3" id="KW-1185">Reference proteome</keyword>
<gene>
    <name evidence="1" type="ordered locus">MTR_4g024700</name>
</gene>
<dbReference type="PaxDb" id="3880-AES87344"/>
<dbReference type="HOGENOM" id="CLU_3071702_0_0_1"/>
<reference evidence="1 3" key="2">
    <citation type="journal article" date="2014" name="BMC Genomics">
        <title>An improved genome release (version Mt4.0) for the model legume Medicago truncatula.</title>
        <authorList>
            <person name="Tang H."/>
            <person name="Krishnakumar V."/>
            <person name="Bidwell S."/>
            <person name="Rosen B."/>
            <person name="Chan A."/>
            <person name="Zhou S."/>
            <person name="Gentzbittel L."/>
            <person name="Childs K.L."/>
            <person name="Yandell M."/>
            <person name="Gundlach H."/>
            <person name="Mayer K.F."/>
            <person name="Schwartz D.C."/>
            <person name="Town C.D."/>
        </authorList>
    </citation>
    <scope>GENOME REANNOTATION</scope>
    <source>
        <strain evidence="2 3">cv. Jemalong A17</strain>
    </source>
</reference>
<dbReference type="EnsemblPlants" id="AES87344">
    <property type="protein sequence ID" value="AES87344"/>
    <property type="gene ID" value="MTR_4g024700"/>
</dbReference>
<reference evidence="2" key="3">
    <citation type="submission" date="2015-04" db="UniProtKB">
        <authorList>
            <consortium name="EnsemblPlants"/>
        </authorList>
    </citation>
    <scope>IDENTIFICATION</scope>
    <source>
        <strain evidence="2">cv. Jemalong A17</strain>
    </source>
</reference>
<proteinExistence type="predicted"/>
<dbReference type="EMBL" id="CM001220">
    <property type="protein sequence ID" value="AES87344.1"/>
    <property type="molecule type" value="Genomic_DNA"/>
</dbReference>
<accession>G7JEP2</accession>
<dbReference type="Proteomes" id="UP000002051">
    <property type="component" value="Chromosome 4"/>
</dbReference>
<reference evidence="1 3" key="1">
    <citation type="journal article" date="2011" name="Nature">
        <title>The Medicago genome provides insight into the evolution of rhizobial symbioses.</title>
        <authorList>
            <person name="Young N.D."/>
            <person name="Debelle F."/>
            <person name="Oldroyd G.E."/>
            <person name="Geurts R."/>
            <person name="Cannon S.B."/>
            <person name="Udvardi M.K."/>
            <person name="Benedito V.A."/>
            <person name="Mayer K.F."/>
            <person name="Gouzy J."/>
            <person name="Schoof H."/>
            <person name="Van de Peer Y."/>
            <person name="Proost S."/>
            <person name="Cook D.R."/>
            <person name="Meyers B.C."/>
            <person name="Spannagl M."/>
            <person name="Cheung F."/>
            <person name="De Mita S."/>
            <person name="Krishnakumar V."/>
            <person name="Gundlach H."/>
            <person name="Zhou S."/>
            <person name="Mudge J."/>
            <person name="Bharti A.K."/>
            <person name="Murray J.D."/>
            <person name="Naoumkina M.A."/>
            <person name="Rosen B."/>
            <person name="Silverstein K.A."/>
            <person name="Tang H."/>
            <person name="Rombauts S."/>
            <person name="Zhao P.X."/>
            <person name="Zhou P."/>
            <person name="Barbe V."/>
            <person name="Bardou P."/>
            <person name="Bechner M."/>
            <person name="Bellec A."/>
            <person name="Berger A."/>
            <person name="Berges H."/>
            <person name="Bidwell S."/>
            <person name="Bisseling T."/>
            <person name="Choisne N."/>
            <person name="Couloux A."/>
            <person name="Denny R."/>
            <person name="Deshpande S."/>
            <person name="Dai X."/>
            <person name="Doyle J.J."/>
            <person name="Dudez A.M."/>
            <person name="Farmer A.D."/>
            <person name="Fouteau S."/>
            <person name="Franken C."/>
            <person name="Gibelin C."/>
            <person name="Gish J."/>
            <person name="Goldstein S."/>
            <person name="Gonzalez A.J."/>
            <person name="Green P.J."/>
            <person name="Hallab A."/>
            <person name="Hartog M."/>
            <person name="Hua A."/>
            <person name="Humphray S.J."/>
            <person name="Jeong D.H."/>
            <person name="Jing Y."/>
            <person name="Jocker A."/>
            <person name="Kenton S.M."/>
            <person name="Kim D.J."/>
            <person name="Klee K."/>
            <person name="Lai H."/>
            <person name="Lang C."/>
            <person name="Lin S."/>
            <person name="Macmil S.L."/>
            <person name="Magdelenat G."/>
            <person name="Matthews L."/>
            <person name="McCorrison J."/>
            <person name="Monaghan E.L."/>
            <person name="Mun J.H."/>
            <person name="Najar F.Z."/>
            <person name="Nicholson C."/>
            <person name="Noirot C."/>
            <person name="O'Bleness M."/>
            <person name="Paule C.R."/>
            <person name="Poulain J."/>
            <person name="Prion F."/>
            <person name="Qin B."/>
            <person name="Qu C."/>
            <person name="Retzel E.F."/>
            <person name="Riddle C."/>
            <person name="Sallet E."/>
            <person name="Samain S."/>
            <person name="Samson N."/>
            <person name="Sanders I."/>
            <person name="Saurat O."/>
            <person name="Scarpelli C."/>
            <person name="Schiex T."/>
            <person name="Segurens B."/>
            <person name="Severin A.J."/>
            <person name="Sherrier D.J."/>
            <person name="Shi R."/>
            <person name="Sims S."/>
            <person name="Singer S.R."/>
            <person name="Sinharoy S."/>
            <person name="Sterck L."/>
            <person name="Viollet A."/>
            <person name="Wang B.B."/>
            <person name="Wang K."/>
            <person name="Wang M."/>
            <person name="Wang X."/>
            <person name="Warfsmann J."/>
            <person name="Weissenbach J."/>
            <person name="White D.D."/>
            <person name="White J.D."/>
            <person name="Wiley G.B."/>
            <person name="Wincker P."/>
            <person name="Xing Y."/>
            <person name="Yang L."/>
            <person name="Yao Z."/>
            <person name="Ying F."/>
            <person name="Zhai J."/>
            <person name="Zhou L."/>
            <person name="Zuber A."/>
            <person name="Denarie J."/>
            <person name="Dixon R.A."/>
            <person name="May G.D."/>
            <person name="Schwartz D.C."/>
            <person name="Rogers J."/>
            <person name="Quetier F."/>
            <person name="Town C.D."/>
            <person name="Roe B.A."/>
        </authorList>
    </citation>
    <scope>NUCLEOTIDE SEQUENCE [LARGE SCALE GENOMIC DNA]</scope>
    <source>
        <strain evidence="1">A17</strain>
        <strain evidence="2 3">cv. Jemalong A17</strain>
    </source>
</reference>
<evidence type="ECO:0000313" key="1">
    <source>
        <dbReference type="EMBL" id="AES87344.1"/>
    </source>
</evidence>
<dbReference type="AlphaFoldDB" id="G7JEP2"/>
<protein>
    <submittedName>
        <fullName evidence="1 2">Uncharacterized protein</fullName>
    </submittedName>
</protein>